<dbReference type="InterPro" id="IPR041577">
    <property type="entry name" value="RT_RNaseH_2"/>
</dbReference>
<dbReference type="PANTHER" id="PTHR37984:SF5">
    <property type="entry name" value="PROTEIN NYNRIN-LIKE"/>
    <property type="match status" value="1"/>
</dbReference>
<dbReference type="Proteomes" id="UP001474421">
    <property type="component" value="Unassembled WGS sequence"/>
</dbReference>
<dbReference type="AlphaFoldDB" id="A0AAW1BIN4"/>
<dbReference type="SUPFAM" id="SSF53098">
    <property type="entry name" value="Ribonuclease H-like"/>
    <property type="match status" value="1"/>
</dbReference>
<keyword evidence="25" id="KW-1185">Reference proteome</keyword>
<keyword evidence="11" id="KW-0378">Hydrolase</keyword>
<reference evidence="24 25" key="1">
    <citation type="journal article" date="2024" name="Proc. Natl. Acad. Sci. U.S.A.">
        <title>The genetic regulatory architecture and epigenomic basis for age-related changes in rattlesnake venom.</title>
        <authorList>
            <person name="Hogan M.P."/>
            <person name="Holding M.L."/>
            <person name="Nystrom G.S."/>
            <person name="Colston T.J."/>
            <person name="Bartlett D.A."/>
            <person name="Mason A.J."/>
            <person name="Ellsworth S.A."/>
            <person name="Rautsaw R.M."/>
            <person name="Lawrence K.C."/>
            <person name="Strickland J.L."/>
            <person name="He B."/>
            <person name="Fraser P."/>
            <person name="Margres M.J."/>
            <person name="Gilbert D.M."/>
            <person name="Gibbs H.L."/>
            <person name="Parkinson C.L."/>
            <person name="Rokyta D.R."/>
        </authorList>
    </citation>
    <scope>NUCLEOTIDE SEQUENCE [LARGE SCALE GENOMIC DNA]</scope>
    <source>
        <strain evidence="24">DRR0105</strain>
    </source>
</reference>
<keyword evidence="16" id="KW-0238">DNA-binding</keyword>
<evidence type="ECO:0000259" key="22">
    <source>
        <dbReference type="PROSITE" id="PS50878"/>
    </source>
</evidence>
<feature type="domain" description="Reverse transcriptase" evidence="22">
    <location>
        <begin position="190"/>
        <end position="369"/>
    </location>
</feature>
<dbReference type="InterPro" id="IPR036397">
    <property type="entry name" value="RNaseH_sf"/>
</dbReference>
<dbReference type="PROSITE" id="PS50878">
    <property type="entry name" value="RT_POL"/>
    <property type="match status" value="1"/>
</dbReference>
<keyword evidence="18" id="KW-0511">Multifunctional enzyme</keyword>
<keyword evidence="10" id="KW-0255">Endonuclease</keyword>
<feature type="domain" description="Chromo" evidence="21">
    <location>
        <begin position="1031"/>
        <end position="1089"/>
    </location>
</feature>
<dbReference type="FunFam" id="3.30.70.270:FF:000020">
    <property type="entry name" value="Transposon Tf2-6 polyprotein-like Protein"/>
    <property type="match status" value="1"/>
</dbReference>
<keyword evidence="6" id="KW-0548">Nucleotidyltransferase</keyword>
<dbReference type="FunFam" id="1.10.340.70:FF:000001">
    <property type="entry name" value="Retrovirus-related Pol polyprotein from transposon gypsy-like Protein"/>
    <property type="match status" value="1"/>
</dbReference>
<evidence type="ECO:0000256" key="16">
    <source>
        <dbReference type="ARBA" id="ARBA00023125"/>
    </source>
</evidence>
<dbReference type="PROSITE" id="PS50994">
    <property type="entry name" value="INTEGRASE"/>
    <property type="match status" value="1"/>
</dbReference>
<dbReference type="SUPFAM" id="SSF54160">
    <property type="entry name" value="Chromo domain-like"/>
    <property type="match status" value="1"/>
</dbReference>
<evidence type="ECO:0000256" key="18">
    <source>
        <dbReference type="ARBA" id="ARBA00023268"/>
    </source>
</evidence>
<comment type="caution">
    <text evidence="24">The sequence shown here is derived from an EMBL/GenBank/DDBJ whole genome shotgun (WGS) entry which is preliminary data.</text>
</comment>
<dbReference type="InterPro" id="IPR050951">
    <property type="entry name" value="Retrovirus_Pol_polyprotein"/>
</dbReference>
<dbReference type="CDD" id="cd01647">
    <property type="entry name" value="RT_LTR"/>
    <property type="match status" value="1"/>
</dbReference>
<feature type="domain" description="Integrase catalytic" evidence="23">
    <location>
        <begin position="735"/>
        <end position="894"/>
    </location>
</feature>
<dbReference type="Gene3D" id="2.40.50.40">
    <property type="match status" value="1"/>
</dbReference>
<dbReference type="Pfam" id="PF24626">
    <property type="entry name" value="SH3_Tf2-1"/>
    <property type="match status" value="1"/>
</dbReference>
<organism evidence="24 25">
    <name type="scientific">Crotalus adamanteus</name>
    <name type="common">Eastern diamondback rattlesnake</name>
    <dbReference type="NCBI Taxonomy" id="8729"/>
    <lineage>
        <taxon>Eukaryota</taxon>
        <taxon>Metazoa</taxon>
        <taxon>Chordata</taxon>
        <taxon>Craniata</taxon>
        <taxon>Vertebrata</taxon>
        <taxon>Euteleostomi</taxon>
        <taxon>Lepidosauria</taxon>
        <taxon>Squamata</taxon>
        <taxon>Bifurcata</taxon>
        <taxon>Unidentata</taxon>
        <taxon>Episquamata</taxon>
        <taxon>Toxicofera</taxon>
        <taxon>Serpentes</taxon>
        <taxon>Colubroidea</taxon>
        <taxon>Viperidae</taxon>
        <taxon>Crotalinae</taxon>
        <taxon>Crotalus</taxon>
    </lineage>
</organism>
<dbReference type="GO" id="GO:0006310">
    <property type="term" value="P:DNA recombination"/>
    <property type="evidence" value="ECO:0007669"/>
    <property type="project" value="UniProtKB-KW"/>
</dbReference>
<dbReference type="PROSITE" id="PS50013">
    <property type="entry name" value="CHROMO_2"/>
    <property type="match status" value="1"/>
</dbReference>
<evidence type="ECO:0000259" key="23">
    <source>
        <dbReference type="PROSITE" id="PS50994"/>
    </source>
</evidence>
<evidence type="ECO:0000256" key="10">
    <source>
        <dbReference type="ARBA" id="ARBA00022759"/>
    </source>
</evidence>
<dbReference type="InterPro" id="IPR021109">
    <property type="entry name" value="Peptidase_aspartic_dom_sf"/>
</dbReference>
<dbReference type="CDD" id="cd18975">
    <property type="entry name" value="CD_MarY1_POL_like"/>
    <property type="match status" value="1"/>
</dbReference>
<dbReference type="InterPro" id="IPR000953">
    <property type="entry name" value="Chromo/chromo_shadow_dom"/>
</dbReference>
<dbReference type="GO" id="GO:0006508">
    <property type="term" value="P:proteolysis"/>
    <property type="evidence" value="ECO:0007669"/>
    <property type="project" value="UniProtKB-KW"/>
</dbReference>
<dbReference type="Gene3D" id="1.10.340.70">
    <property type="match status" value="1"/>
</dbReference>
<dbReference type="GO" id="GO:0046872">
    <property type="term" value="F:metal ion binding"/>
    <property type="evidence" value="ECO:0007669"/>
    <property type="project" value="UniProtKB-KW"/>
</dbReference>
<dbReference type="GO" id="GO:0005634">
    <property type="term" value="C:nucleus"/>
    <property type="evidence" value="ECO:0007669"/>
    <property type="project" value="UniProtKB-SubCell"/>
</dbReference>
<evidence type="ECO:0000256" key="2">
    <source>
        <dbReference type="ARBA" id="ARBA00010879"/>
    </source>
</evidence>
<gene>
    <name evidence="24" type="ORF">NXF25_010047</name>
</gene>
<evidence type="ECO:0000256" key="20">
    <source>
        <dbReference type="SAM" id="MobiDB-lite"/>
    </source>
</evidence>
<dbReference type="SMART" id="SM00298">
    <property type="entry name" value="CHROMO"/>
    <property type="match status" value="1"/>
</dbReference>
<evidence type="ECO:0000256" key="1">
    <source>
        <dbReference type="ARBA" id="ARBA00004123"/>
    </source>
</evidence>
<accession>A0AAW1BIN4</accession>
<evidence type="ECO:0000256" key="5">
    <source>
        <dbReference type="ARBA" id="ARBA00022679"/>
    </source>
</evidence>
<keyword evidence="15" id="KW-0239">DNA-directed DNA polymerase</keyword>
<evidence type="ECO:0000256" key="13">
    <source>
        <dbReference type="ARBA" id="ARBA00022908"/>
    </source>
</evidence>
<evidence type="ECO:0000256" key="4">
    <source>
        <dbReference type="ARBA" id="ARBA00022670"/>
    </source>
</evidence>
<keyword evidence="4" id="KW-0645">Protease</keyword>
<dbReference type="PANTHER" id="PTHR37984">
    <property type="entry name" value="PROTEIN CBG26694"/>
    <property type="match status" value="1"/>
</dbReference>
<dbReference type="EMBL" id="JAOTOJ010000004">
    <property type="protein sequence ID" value="KAK9401691.1"/>
    <property type="molecule type" value="Genomic_DNA"/>
</dbReference>
<dbReference type="GO" id="GO:0003677">
    <property type="term" value="F:DNA binding"/>
    <property type="evidence" value="ECO:0007669"/>
    <property type="project" value="UniProtKB-KW"/>
</dbReference>
<dbReference type="InterPro" id="IPR043128">
    <property type="entry name" value="Rev_trsase/Diguanyl_cyclase"/>
</dbReference>
<evidence type="ECO:0000256" key="14">
    <source>
        <dbReference type="ARBA" id="ARBA00022918"/>
    </source>
</evidence>
<evidence type="ECO:0000256" key="17">
    <source>
        <dbReference type="ARBA" id="ARBA00023172"/>
    </source>
</evidence>
<dbReference type="Pfam" id="PF00665">
    <property type="entry name" value="rve"/>
    <property type="match status" value="1"/>
</dbReference>
<sequence length="1102" mass="125908">MVSSPVVPFTIPIFLTNCNSGQRIACKALIDSGCTRCLISRKVADELGLRLIKLSRPISFEQVDGSLLGGAPVSQVTELGGYRRMRLVVGPRPLDKDWEKSYIQSPPAKLSGKERIKVAVEAREGERLFPVEYEDLRDVFSERECDALPPHRSTDCAIDILPGAKLPKPRMYPMSPKELEELRRYIDKNLGRGFIQPARSRIAAPVIFQGKKDGGLRLCVDFRGLNAVCTENMYPLPLLKDMLTHLSQGRIFTKLDLREAYYRIRIKAGDEWKTAFNCPLGSFQFTVMPFGLKGAPAVFMQTINAVLHEHLYRGVLVYLDDILIYSKTMEEHIRMVREVLHKLLQAQLFVKLSKCEFHKTRIEYLGYRISASGIEMDPAKVKAVLEWQAPRTRRQLQSFLGFANFYRQFIPDFAQVALPLTELLKTRNSPVKVRPSQSLVWSRESQAAFEHLKALFAKEPILLHPDPDKQYIVQADASDVAVGAVLLQRNNDGQLQPCAYTSLKLTETERRWAIWEKEAFAIKWALVTWRHLLEGAKREIEIWTDHKNLAVLQSPRRLAPKHVRWAQYFKRFTFHLKYVPGGRNFLADALSRLPQYESQREELIQAILPPYTQGVGRVSTRSNIGSIEGELRAALPRDPWYREHNKLVTHRDGLAWYGVKLYVPLGLRSKVLQRCHDAKLAGHFRFVKTLHLTRRQFWWPTLRKDVEHHVKSCSVCATCKSRPGKPVGYLQSVADPEHPWQDIAMDFIVELPRSKGYTVIWTVIDLFSKQAHFIPCRKLPTAQKLAHMFLTHIYRIHGAPRRIISDRGVQFTARFWRGFTALLGSSQGLSTAYHPATNGAAERANAAVERYLRSYASYQQTNWADLLVFAEVAYNNAMHVSTGYAPFKIVSGKDFVPIPECRNLETGQYIPQEWAQRVSGAWAAVKTALVEYRRKMKQQADKKRQPCKPFVVGQFVYLSIKYLKLKVPCRKLGPKYIGPFKIIKIINPVTVQLRLPRMLGKVHPVFHSSLVKPVYMYHKGAEPGPVGGGDYEVQEILDSRIKRGKLYYLIRWKGYPLSEATWVRVDDVRAPRLVQQFHVRNPGKPKPNRTAGVGEVGAKAPI</sequence>
<dbReference type="Pfam" id="PF17919">
    <property type="entry name" value="RT_RNaseH_2"/>
    <property type="match status" value="1"/>
</dbReference>
<dbReference type="InterPro" id="IPR012337">
    <property type="entry name" value="RNaseH-like_sf"/>
</dbReference>
<dbReference type="InterPro" id="IPR056924">
    <property type="entry name" value="SH3_Tf2-1"/>
</dbReference>
<dbReference type="EC" id="3.1.26.4" evidence="3"/>
<keyword evidence="9" id="KW-0064">Aspartyl protease</keyword>
<dbReference type="Gene3D" id="3.30.420.10">
    <property type="entry name" value="Ribonuclease H-like superfamily/Ribonuclease H"/>
    <property type="match status" value="1"/>
</dbReference>
<evidence type="ECO:0000259" key="21">
    <source>
        <dbReference type="PROSITE" id="PS50013"/>
    </source>
</evidence>
<evidence type="ECO:0000256" key="11">
    <source>
        <dbReference type="ARBA" id="ARBA00022801"/>
    </source>
</evidence>
<dbReference type="InterPro" id="IPR016197">
    <property type="entry name" value="Chromo-like_dom_sf"/>
</dbReference>
<comment type="subcellular location">
    <subcellularLocation>
        <location evidence="1">Nucleus</location>
    </subcellularLocation>
</comment>
<dbReference type="CDD" id="cd00303">
    <property type="entry name" value="retropepsin_like"/>
    <property type="match status" value="1"/>
</dbReference>
<evidence type="ECO:0000256" key="6">
    <source>
        <dbReference type="ARBA" id="ARBA00022695"/>
    </source>
</evidence>
<keyword evidence="7" id="KW-0540">Nuclease</keyword>
<keyword evidence="14" id="KW-0695">RNA-directed DNA polymerase</keyword>
<dbReference type="GO" id="GO:0003887">
    <property type="term" value="F:DNA-directed DNA polymerase activity"/>
    <property type="evidence" value="ECO:0007669"/>
    <property type="project" value="UniProtKB-KW"/>
</dbReference>
<protein>
    <recommendedName>
        <fullName evidence="19">Gypsy retrotransposon integrase-like protein 1</fullName>
        <ecNumber evidence="3">3.1.26.4</ecNumber>
    </recommendedName>
</protein>
<evidence type="ECO:0000256" key="3">
    <source>
        <dbReference type="ARBA" id="ARBA00012180"/>
    </source>
</evidence>
<dbReference type="CDD" id="cd09274">
    <property type="entry name" value="RNase_HI_RT_Ty3"/>
    <property type="match status" value="1"/>
</dbReference>
<dbReference type="Pfam" id="PF00385">
    <property type="entry name" value="Chromo"/>
    <property type="match status" value="1"/>
</dbReference>
<dbReference type="GO" id="GO:0004523">
    <property type="term" value="F:RNA-DNA hybrid ribonuclease activity"/>
    <property type="evidence" value="ECO:0007669"/>
    <property type="project" value="UniProtKB-EC"/>
</dbReference>
<dbReference type="InterPro" id="IPR000477">
    <property type="entry name" value="RT_dom"/>
</dbReference>
<keyword evidence="5" id="KW-0808">Transferase</keyword>
<evidence type="ECO:0000313" key="25">
    <source>
        <dbReference type="Proteomes" id="UP001474421"/>
    </source>
</evidence>
<keyword evidence="8" id="KW-0479">Metal-binding</keyword>
<evidence type="ECO:0000256" key="7">
    <source>
        <dbReference type="ARBA" id="ARBA00022722"/>
    </source>
</evidence>
<evidence type="ECO:0000256" key="9">
    <source>
        <dbReference type="ARBA" id="ARBA00022750"/>
    </source>
</evidence>
<evidence type="ECO:0000256" key="15">
    <source>
        <dbReference type="ARBA" id="ARBA00022932"/>
    </source>
</evidence>
<dbReference type="Gene3D" id="2.40.70.10">
    <property type="entry name" value="Acid Proteases"/>
    <property type="match status" value="1"/>
</dbReference>
<dbReference type="GO" id="GO:0004190">
    <property type="term" value="F:aspartic-type endopeptidase activity"/>
    <property type="evidence" value="ECO:0007669"/>
    <property type="project" value="UniProtKB-KW"/>
</dbReference>
<comment type="similarity">
    <text evidence="2">Belongs to the beta type-B retroviral polymerase family. HERV class-II K(HML-2) pol subfamily.</text>
</comment>
<keyword evidence="17" id="KW-0233">DNA recombination</keyword>
<dbReference type="Gene3D" id="3.30.70.270">
    <property type="match status" value="2"/>
</dbReference>
<dbReference type="Gene3D" id="3.10.10.10">
    <property type="entry name" value="HIV Type 1 Reverse Transcriptase, subunit A, domain 1"/>
    <property type="match status" value="1"/>
</dbReference>
<dbReference type="SUPFAM" id="SSF56672">
    <property type="entry name" value="DNA/RNA polymerases"/>
    <property type="match status" value="1"/>
</dbReference>
<keyword evidence="13" id="KW-0229">DNA integration</keyword>
<dbReference type="GO" id="GO:0015074">
    <property type="term" value="P:DNA integration"/>
    <property type="evidence" value="ECO:0007669"/>
    <property type="project" value="UniProtKB-KW"/>
</dbReference>
<dbReference type="InterPro" id="IPR001584">
    <property type="entry name" value="Integrase_cat-core"/>
</dbReference>
<dbReference type="InterPro" id="IPR023780">
    <property type="entry name" value="Chromo_domain"/>
</dbReference>
<dbReference type="InterPro" id="IPR041588">
    <property type="entry name" value="Integrase_H2C2"/>
</dbReference>
<proteinExistence type="inferred from homology"/>
<dbReference type="Pfam" id="PF17921">
    <property type="entry name" value="Integrase_H2C2"/>
    <property type="match status" value="1"/>
</dbReference>
<evidence type="ECO:0000256" key="19">
    <source>
        <dbReference type="ARBA" id="ARBA00039658"/>
    </source>
</evidence>
<dbReference type="GO" id="GO:0003964">
    <property type="term" value="F:RNA-directed DNA polymerase activity"/>
    <property type="evidence" value="ECO:0007669"/>
    <property type="project" value="UniProtKB-KW"/>
</dbReference>
<dbReference type="InterPro" id="IPR043502">
    <property type="entry name" value="DNA/RNA_pol_sf"/>
</dbReference>
<keyword evidence="12" id="KW-0460">Magnesium</keyword>
<name>A0AAW1BIN4_CROAD</name>
<dbReference type="Pfam" id="PF00078">
    <property type="entry name" value="RVT_1"/>
    <property type="match status" value="1"/>
</dbReference>
<evidence type="ECO:0000313" key="24">
    <source>
        <dbReference type="EMBL" id="KAK9401691.1"/>
    </source>
</evidence>
<feature type="region of interest" description="Disordered" evidence="20">
    <location>
        <begin position="1081"/>
        <end position="1102"/>
    </location>
</feature>
<evidence type="ECO:0000256" key="12">
    <source>
        <dbReference type="ARBA" id="ARBA00022842"/>
    </source>
</evidence>
<dbReference type="FunFam" id="3.30.420.10:FF:000032">
    <property type="entry name" value="Retrovirus-related Pol polyprotein from transposon 297-like Protein"/>
    <property type="match status" value="1"/>
</dbReference>
<evidence type="ECO:0000256" key="8">
    <source>
        <dbReference type="ARBA" id="ARBA00022723"/>
    </source>
</evidence>